<protein>
    <submittedName>
        <fullName evidence="4">Alpha/beta hydrolase</fullName>
    </submittedName>
</protein>
<feature type="transmembrane region" description="Helical" evidence="2">
    <location>
        <begin position="72"/>
        <end position="92"/>
    </location>
</feature>
<name>A0ABW0YHE9_9BACI</name>
<keyword evidence="2" id="KW-1133">Transmembrane helix</keyword>
<evidence type="ECO:0000259" key="3">
    <source>
        <dbReference type="Pfam" id="PF20434"/>
    </source>
</evidence>
<keyword evidence="2" id="KW-0472">Membrane</keyword>
<dbReference type="RefSeq" id="WP_385938435.1">
    <property type="nucleotide sequence ID" value="NZ_JBHSOZ010000003.1"/>
</dbReference>
<gene>
    <name evidence="4" type="ORF">ACFPU1_03015</name>
</gene>
<proteinExistence type="predicted"/>
<dbReference type="Pfam" id="PF20434">
    <property type="entry name" value="BD-FAE"/>
    <property type="match status" value="1"/>
</dbReference>
<dbReference type="Proteomes" id="UP001596142">
    <property type="component" value="Unassembled WGS sequence"/>
</dbReference>
<sequence length="546" mass="60248">MVQLCRSADNLHKRLYILLLCANILTLLLCTVYLATAPLHTWWNALGVLLLLTLLGNIVAAITPSPHSWIDYLYLLATAGFFVAIPLLNRAASINISHLSSRSTLTVVLLFSLLFLGLIVNFMKLHKRSSNSEKAIPDSLTVKGITVLLTITIFIGVYASVHLIIGKSAGIIEMTFPQYAVFFSLIYLALTGLLLKMHRNRKSSFFYKSVLIGGVWSASVFLIPLAVTPFWLVDAEGTYTQNFGITSEPLTSLEAKPQTMMNIPFSLPDYFFGKRSGEYRVIENIPYYEGTTGPDKGIKLQFDAYLPPEGKSNLPGKQSVLIRIHGGGWTAGDKGSSNNPQVNKYFASQGFVVFDVQYGLSHEEKLFSFSRVPENIVAGFSIDDMVRHIGIFTDYLAEHHQEYGANLNSVFVSGASAGGQLANAAGLGANGVHEFINPSLHVKGIISVYPANGLAPYLEIEGTKELTDPARLISEKSPPALVFQGTHDGLVPPFVAQAFDQTYKQYNLQSVLLLAPFGGHACVSYFPGYYNQTFLYYMERFLYQFQ</sequence>
<feature type="transmembrane region" description="Helical" evidence="2">
    <location>
        <begin position="104"/>
        <end position="123"/>
    </location>
</feature>
<keyword evidence="2" id="KW-0812">Transmembrane</keyword>
<dbReference type="Gene3D" id="3.40.50.1820">
    <property type="entry name" value="alpha/beta hydrolase"/>
    <property type="match status" value="1"/>
</dbReference>
<dbReference type="PANTHER" id="PTHR48081">
    <property type="entry name" value="AB HYDROLASE SUPERFAMILY PROTEIN C4A8.06C"/>
    <property type="match status" value="1"/>
</dbReference>
<dbReference type="SUPFAM" id="SSF53474">
    <property type="entry name" value="alpha/beta-Hydrolases"/>
    <property type="match status" value="1"/>
</dbReference>
<dbReference type="EMBL" id="JBHSOZ010000003">
    <property type="protein sequence ID" value="MFC5711744.1"/>
    <property type="molecule type" value="Genomic_DNA"/>
</dbReference>
<feature type="transmembrane region" description="Helical" evidence="2">
    <location>
        <begin position="209"/>
        <end position="232"/>
    </location>
</feature>
<evidence type="ECO:0000256" key="1">
    <source>
        <dbReference type="ARBA" id="ARBA00022801"/>
    </source>
</evidence>
<reference evidence="5" key="1">
    <citation type="journal article" date="2019" name="Int. J. Syst. Evol. Microbiol.">
        <title>The Global Catalogue of Microorganisms (GCM) 10K type strain sequencing project: providing services to taxonomists for standard genome sequencing and annotation.</title>
        <authorList>
            <consortium name="The Broad Institute Genomics Platform"/>
            <consortium name="The Broad Institute Genome Sequencing Center for Infectious Disease"/>
            <person name="Wu L."/>
            <person name="Ma J."/>
        </authorList>
    </citation>
    <scope>NUCLEOTIDE SEQUENCE [LARGE SCALE GENOMIC DNA]</scope>
    <source>
        <strain evidence="5">CECT 7184</strain>
    </source>
</reference>
<feature type="transmembrane region" description="Helical" evidence="2">
    <location>
        <begin position="144"/>
        <end position="165"/>
    </location>
</feature>
<accession>A0ABW0YHE9</accession>
<feature type="transmembrane region" description="Helical" evidence="2">
    <location>
        <begin position="177"/>
        <end position="197"/>
    </location>
</feature>
<evidence type="ECO:0000256" key="2">
    <source>
        <dbReference type="SAM" id="Phobius"/>
    </source>
</evidence>
<dbReference type="GO" id="GO:0016787">
    <property type="term" value="F:hydrolase activity"/>
    <property type="evidence" value="ECO:0007669"/>
    <property type="project" value="UniProtKB-KW"/>
</dbReference>
<feature type="transmembrane region" description="Helical" evidence="2">
    <location>
        <begin position="41"/>
        <end position="60"/>
    </location>
</feature>
<dbReference type="InterPro" id="IPR050300">
    <property type="entry name" value="GDXG_lipolytic_enzyme"/>
</dbReference>
<keyword evidence="5" id="KW-1185">Reference proteome</keyword>
<keyword evidence="1 4" id="KW-0378">Hydrolase</keyword>
<organism evidence="4 5">
    <name type="scientific">Thalassorhabdus alkalitolerans</name>
    <dbReference type="NCBI Taxonomy" id="2282697"/>
    <lineage>
        <taxon>Bacteria</taxon>
        <taxon>Bacillati</taxon>
        <taxon>Bacillota</taxon>
        <taxon>Bacilli</taxon>
        <taxon>Bacillales</taxon>
        <taxon>Bacillaceae</taxon>
        <taxon>Thalassorhabdus</taxon>
    </lineage>
</organism>
<feature type="transmembrane region" description="Helical" evidence="2">
    <location>
        <begin position="15"/>
        <end position="35"/>
    </location>
</feature>
<comment type="caution">
    <text evidence="4">The sequence shown here is derived from an EMBL/GenBank/DDBJ whole genome shotgun (WGS) entry which is preliminary data.</text>
</comment>
<dbReference type="InterPro" id="IPR029058">
    <property type="entry name" value="AB_hydrolase_fold"/>
</dbReference>
<evidence type="ECO:0000313" key="5">
    <source>
        <dbReference type="Proteomes" id="UP001596142"/>
    </source>
</evidence>
<evidence type="ECO:0000313" key="4">
    <source>
        <dbReference type="EMBL" id="MFC5711744.1"/>
    </source>
</evidence>
<dbReference type="InterPro" id="IPR049492">
    <property type="entry name" value="BD-FAE-like_dom"/>
</dbReference>
<feature type="domain" description="BD-FAE-like" evidence="3">
    <location>
        <begin position="303"/>
        <end position="454"/>
    </location>
</feature>